<keyword evidence="4" id="KW-1185">Reference proteome</keyword>
<organism evidence="3 4">
    <name type="scientific">Williamwhitmania taraxaci</name>
    <dbReference type="NCBI Taxonomy" id="1640674"/>
    <lineage>
        <taxon>Bacteria</taxon>
        <taxon>Pseudomonadati</taxon>
        <taxon>Bacteroidota</taxon>
        <taxon>Bacteroidia</taxon>
        <taxon>Bacteroidales</taxon>
        <taxon>Williamwhitmaniaceae</taxon>
        <taxon>Williamwhitmania</taxon>
    </lineage>
</organism>
<evidence type="ECO:0000259" key="2">
    <source>
        <dbReference type="Pfam" id="PF02603"/>
    </source>
</evidence>
<dbReference type="Proteomes" id="UP000199452">
    <property type="component" value="Unassembled WGS sequence"/>
</dbReference>
<dbReference type="AlphaFoldDB" id="A0A1G6NQ16"/>
<sequence length="114" mass="12633">MNLKEICEVIGAKVVCGEKLLGTEIEFAFSSDLMSDVLTVQCDNLLLITGLTNLQAIRTAEMSDIPCVLFVRNKPITDEMIELAEESDIVVLQSTRSLFFVTGELYKVGLKPVY</sequence>
<dbReference type="Gene3D" id="3.40.1390.20">
    <property type="entry name" value="HprK N-terminal domain-like"/>
    <property type="match status" value="1"/>
</dbReference>
<evidence type="ECO:0000256" key="1">
    <source>
        <dbReference type="ARBA" id="ARBA00011643"/>
    </source>
</evidence>
<dbReference type="Pfam" id="PF02603">
    <property type="entry name" value="Hpr_kinase_N"/>
    <property type="match status" value="1"/>
</dbReference>
<proteinExistence type="predicted"/>
<dbReference type="InterPro" id="IPR028979">
    <property type="entry name" value="Ser_kin/Pase_Hpr-like_N_sf"/>
</dbReference>
<dbReference type="EMBL" id="FMYP01000045">
    <property type="protein sequence ID" value="SDC70060.1"/>
    <property type="molecule type" value="Genomic_DNA"/>
</dbReference>
<evidence type="ECO:0000313" key="4">
    <source>
        <dbReference type="Proteomes" id="UP000199452"/>
    </source>
</evidence>
<dbReference type="InterPro" id="IPR011126">
    <property type="entry name" value="Hpr_kin/Pase_Hpr_N"/>
</dbReference>
<dbReference type="STRING" id="1640674.SAMN05216323_10457"/>
<comment type="subunit">
    <text evidence="1">Homohexamer.</text>
</comment>
<accession>A0A1G6NQ16</accession>
<evidence type="ECO:0000313" key="3">
    <source>
        <dbReference type="EMBL" id="SDC70060.1"/>
    </source>
</evidence>
<dbReference type="GO" id="GO:0006109">
    <property type="term" value="P:regulation of carbohydrate metabolic process"/>
    <property type="evidence" value="ECO:0007669"/>
    <property type="project" value="InterPro"/>
</dbReference>
<dbReference type="GO" id="GO:0000155">
    <property type="term" value="F:phosphorelay sensor kinase activity"/>
    <property type="evidence" value="ECO:0007669"/>
    <property type="project" value="InterPro"/>
</dbReference>
<dbReference type="GO" id="GO:0005524">
    <property type="term" value="F:ATP binding"/>
    <property type="evidence" value="ECO:0007669"/>
    <property type="project" value="InterPro"/>
</dbReference>
<reference evidence="3 4" key="1">
    <citation type="submission" date="2016-09" db="EMBL/GenBank/DDBJ databases">
        <authorList>
            <person name="Capua I."/>
            <person name="De Benedictis P."/>
            <person name="Joannis T."/>
            <person name="Lombin L.H."/>
            <person name="Cattoli G."/>
        </authorList>
    </citation>
    <scope>NUCLEOTIDE SEQUENCE [LARGE SCALE GENOMIC DNA]</scope>
    <source>
        <strain evidence="3 4">A7P-90m</strain>
    </source>
</reference>
<gene>
    <name evidence="3" type="ORF">SAMN05216323_10457</name>
</gene>
<keyword evidence="3" id="KW-0418">Kinase</keyword>
<keyword evidence="3" id="KW-0808">Transferase</keyword>
<feature type="domain" description="HPr(Ser) kinase/phosphorylase N-terminal" evidence="2">
    <location>
        <begin position="57"/>
        <end position="97"/>
    </location>
</feature>
<dbReference type="RefSeq" id="WP_092439214.1">
    <property type="nucleotide sequence ID" value="NZ_FMYP01000045.1"/>
</dbReference>
<name>A0A1G6NQ16_9BACT</name>
<dbReference type="SUPFAM" id="SSF75138">
    <property type="entry name" value="HprK N-terminal domain-like"/>
    <property type="match status" value="1"/>
</dbReference>
<dbReference type="OrthoDB" id="9800390at2"/>
<protein>
    <submittedName>
        <fullName evidence="3">HPr Serine kinase N terminus</fullName>
    </submittedName>
</protein>